<dbReference type="KEGG" id="bcou:IC761_14825"/>
<name>A0A7S9DB62_9BRAD</name>
<evidence type="ECO:0000256" key="1">
    <source>
        <dbReference type="SAM" id="Phobius"/>
    </source>
</evidence>
<sequence>MRYAGRRSMSLRGGLIVLVAVGLLAALGMYWHQHDIERVMRDGYGTTGKITSAEAVSNRFPFVFDGVWPRFVDENLSIGLQWTGKDGVQRERKGIAVSAAYAARITVGNQLRLVTVPIQAIDDDSSLPVIVEDLDDHLSHIRSTSRFMLAGAGISAIILLLVIGWQTWAARRSGPGSAAIAAGSRRPFPFVLGILTAVMVLFGGYMLVNSYVEQSTLKEILDHGDEVTADLTRAYGEVNKAGDAPSYLVTLAWTDKNGRQQSYGPTHVSPGFWQKITRNGVQTVRQTRIRYLSGRPDARPLIVDDAAEAQYQNSFGVKGGAVFLVFGLILAAATAFRYRARPGMA</sequence>
<protein>
    <recommendedName>
        <fullName evidence="4">DUF3592 domain-containing protein</fullName>
    </recommendedName>
</protein>
<accession>A0A7S9DB62</accession>
<keyword evidence="1" id="KW-1133">Transmembrane helix</keyword>
<feature type="transmembrane region" description="Helical" evidence="1">
    <location>
        <begin position="321"/>
        <end position="340"/>
    </location>
</feature>
<evidence type="ECO:0008006" key="4">
    <source>
        <dbReference type="Google" id="ProtNLM"/>
    </source>
</evidence>
<organism evidence="2 3">
    <name type="scientific">Bradyrhizobium commune</name>
    <dbReference type="NCBI Taxonomy" id="83627"/>
    <lineage>
        <taxon>Bacteria</taxon>
        <taxon>Pseudomonadati</taxon>
        <taxon>Pseudomonadota</taxon>
        <taxon>Alphaproteobacteria</taxon>
        <taxon>Hyphomicrobiales</taxon>
        <taxon>Nitrobacteraceae</taxon>
        <taxon>Bradyrhizobium</taxon>
    </lineage>
</organism>
<proteinExistence type="predicted"/>
<gene>
    <name evidence="2" type="ORF">IC761_14825</name>
</gene>
<keyword evidence="1" id="KW-0812">Transmembrane</keyword>
<keyword evidence="1" id="KW-0472">Membrane</keyword>
<evidence type="ECO:0000313" key="2">
    <source>
        <dbReference type="EMBL" id="QPF94466.1"/>
    </source>
</evidence>
<feature type="transmembrane region" description="Helical" evidence="1">
    <location>
        <begin position="188"/>
        <end position="208"/>
    </location>
</feature>
<reference evidence="2 3" key="1">
    <citation type="submission" date="2020-09" db="EMBL/GenBank/DDBJ databases">
        <title>Complete genomes of bradyrhizobia occurring on native shrubby legumes in Australia.</title>
        <authorList>
            <person name="Lafay B."/>
        </authorList>
    </citation>
    <scope>NUCLEOTIDE SEQUENCE [LARGE SCALE GENOMIC DNA]</scope>
    <source>
        <strain evidence="2 3">BDV5040</strain>
    </source>
</reference>
<feature type="transmembrane region" description="Helical" evidence="1">
    <location>
        <begin position="147"/>
        <end position="168"/>
    </location>
</feature>
<keyword evidence="3" id="KW-1185">Reference proteome</keyword>
<dbReference type="Proteomes" id="UP000594621">
    <property type="component" value="Chromosome"/>
</dbReference>
<feature type="transmembrane region" description="Helical" evidence="1">
    <location>
        <begin position="12"/>
        <end position="31"/>
    </location>
</feature>
<dbReference type="EMBL" id="CP061379">
    <property type="protein sequence ID" value="QPF94466.1"/>
    <property type="molecule type" value="Genomic_DNA"/>
</dbReference>
<dbReference type="AlphaFoldDB" id="A0A7S9DB62"/>
<evidence type="ECO:0000313" key="3">
    <source>
        <dbReference type="Proteomes" id="UP000594621"/>
    </source>
</evidence>